<dbReference type="InterPro" id="IPR020094">
    <property type="entry name" value="TruA/RsuA/RluB/E/F_N"/>
</dbReference>
<evidence type="ECO:0000256" key="3">
    <source>
        <dbReference type="ARBA" id="ARBA00023235"/>
    </source>
</evidence>
<comment type="caution">
    <text evidence="9">The sequence shown here is derived from an EMBL/GenBank/DDBJ whole genome shotgun (WGS) entry which is preliminary data.</text>
</comment>
<organism evidence="9 10">
    <name type="scientific">Algoriphagus boseongensis</name>
    <dbReference type="NCBI Taxonomy" id="1442587"/>
    <lineage>
        <taxon>Bacteria</taxon>
        <taxon>Pseudomonadati</taxon>
        <taxon>Bacteroidota</taxon>
        <taxon>Cytophagia</taxon>
        <taxon>Cytophagales</taxon>
        <taxon>Cyclobacteriaceae</taxon>
        <taxon>Algoriphagus</taxon>
    </lineage>
</organism>
<evidence type="ECO:0000256" key="5">
    <source>
        <dbReference type="PIRSR" id="PIRSR001430-1"/>
    </source>
</evidence>
<dbReference type="GO" id="GO:0003723">
    <property type="term" value="F:RNA binding"/>
    <property type="evidence" value="ECO:0007669"/>
    <property type="project" value="InterPro"/>
</dbReference>
<evidence type="ECO:0000256" key="6">
    <source>
        <dbReference type="PIRSR" id="PIRSR001430-2"/>
    </source>
</evidence>
<dbReference type="GO" id="GO:0160147">
    <property type="term" value="F:tRNA pseudouridine(38-40) synthase activity"/>
    <property type="evidence" value="ECO:0007669"/>
    <property type="project" value="UniProtKB-EC"/>
</dbReference>
<evidence type="ECO:0000313" key="10">
    <source>
        <dbReference type="Proteomes" id="UP000294535"/>
    </source>
</evidence>
<protein>
    <recommendedName>
        <fullName evidence="4">tRNA pseudouridine synthase A</fullName>
        <ecNumber evidence="4">5.4.99.12</ecNumber>
    </recommendedName>
    <alternativeName>
        <fullName evidence="4">tRNA pseudouridine(38-40) synthase</fullName>
    </alternativeName>
    <alternativeName>
        <fullName evidence="4">tRNA pseudouridylate synthase I</fullName>
    </alternativeName>
    <alternativeName>
        <fullName evidence="4">tRNA-uridine isomerase I</fullName>
    </alternativeName>
</protein>
<dbReference type="EMBL" id="SNYF01000006">
    <property type="protein sequence ID" value="TDQ17647.1"/>
    <property type="molecule type" value="Genomic_DNA"/>
</dbReference>
<comment type="catalytic activity">
    <reaction evidence="4 7">
        <text>uridine(38/39/40) in tRNA = pseudouridine(38/39/40) in tRNA</text>
        <dbReference type="Rhea" id="RHEA:22376"/>
        <dbReference type="Rhea" id="RHEA-COMP:10085"/>
        <dbReference type="Rhea" id="RHEA-COMP:10087"/>
        <dbReference type="ChEBI" id="CHEBI:65314"/>
        <dbReference type="ChEBI" id="CHEBI:65315"/>
        <dbReference type="EC" id="5.4.99.12"/>
    </reaction>
</comment>
<evidence type="ECO:0000313" key="9">
    <source>
        <dbReference type="EMBL" id="TDQ17647.1"/>
    </source>
</evidence>
<comment type="subunit">
    <text evidence="4">Homodimer.</text>
</comment>
<comment type="function">
    <text evidence="4">Formation of pseudouridine at positions 38, 39 and 40 in the anticodon stem and loop of transfer RNAs.</text>
</comment>
<dbReference type="HAMAP" id="MF_00171">
    <property type="entry name" value="TruA"/>
    <property type="match status" value="1"/>
</dbReference>
<evidence type="ECO:0000256" key="2">
    <source>
        <dbReference type="ARBA" id="ARBA00022694"/>
    </source>
</evidence>
<evidence type="ECO:0000256" key="1">
    <source>
        <dbReference type="ARBA" id="ARBA00009375"/>
    </source>
</evidence>
<dbReference type="PANTHER" id="PTHR11142">
    <property type="entry name" value="PSEUDOURIDYLATE SYNTHASE"/>
    <property type="match status" value="1"/>
</dbReference>
<dbReference type="SUPFAM" id="SSF55120">
    <property type="entry name" value="Pseudouridine synthase"/>
    <property type="match status" value="1"/>
</dbReference>
<gene>
    <name evidence="4" type="primary">truA</name>
    <name evidence="9" type="ORF">DFQ04_2303</name>
</gene>
<evidence type="ECO:0000256" key="7">
    <source>
        <dbReference type="RuleBase" id="RU003792"/>
    </source>
</evidence>
<keyword evidence="10" id="KW-1185">Reference proteome</keyword>
<feature type="active site" description="Nucleophile" evidence="4 5">
    <location>
        <position position="74"/>
    </location>
</feature>
<dbReference type="InterPro" id="IPR020095">
    <property type="entry name" value="PsdUridine_synth_TruA_C"/>
</dbReference>
<comment type="caution">
    <text evidence="4">Lacks conserved residue(s) required for the propagation of feature annotation.</text>
</comment>
<dbReference type="InterPro" id="IPR001406">
    <property type="entry name" value="PsdUridine_synth_TruA"/>
</dbReference>
<dbReference type="PANTHER" id="PTHR11142:SF0">
    <property type="entry name" value="TRNA PSEUDOURIDINE SYNTHASE-LIKE 1"/>
    <property type="match status" value="1"/>
</dbReference>
<dbReference type="GO" id="GO:0031119">
    <property type="term" value="P:tRNA pseudouridine synthesis"/>
    <property type="evidence" value="ECO:0007669"/>
    <property type="project" value="UniProtKB-UniRule"/>
</dbReference>
<dbReference type="AlphaFoldDB" id="A0A4R6T9U8"/>
<dbReference type="EC" id="5.4.99.12" evidence="4"/>
<comment type="similarity">
    <text evidence="1 4 7">Belongs to the tRNA pseudouridine synthase TruA family.</text>
</comment>
<sequence>MAYQGDCSLGANRDFKALLTRPYSYLFSISYFGARFKGWAKQQGQPTIEGKLERVFRFVLGHEDFRLLGSSRTDSGVSCRAGFLQVFLKEKVDFEALLSALNLNLGGEIRLNCVQEISREFNLIQSVRQKTYRYFFSDSEVFHPFASSYFTSVHQINSLEKMNENASLFEGKHDFKAFCKVSGNKTDFEREVLSAKVYESELFPSEFSPEKRYCFEVTGTGFLYHQVRKMVHAVWYFSPNQIEERLENPYASWDPIPTASANGLVLWETVLEEI</sequence>
<evidence type="ECO:0000259" key="8">
    <source>
        <dbReference type="Pfam" id="PF01416"/>
    </source>
</evidence>
<dbReference type="Gene3D" id="3.30.70.580">
    <property type="entry name" value="Pseudouridine synthase I, catalytic domain, N-terminal subdomain"/>
    <property type="match status" value="1"/>
</dbReference>
<name>A0A4R6T9U8_9BACT</name>
<evidence type="ECO:0000256" key="4">
    <source>
        <dbReference type="HAMAP-Rule" id="MF_00171"/>
    </source>
</evidence>
<keyword evidence="2 4" id="KW-0819">tRNA processing</keyword>
<accession>A0A4R6T9U8</accession>
<feature type="domain" description="Pseudouridine synthase I TruA alpha/beta" evidence="8">
    <location>
        <begin position="166"/>
        <end position="268"/>
    </location>
</feature>
<dbReference type="Pfam" id="PF01416">
    <property type="entry name" value="PseudoU_synth_1"/>
    <property type="match status" value="1"/>
</dbReference>
<dbReference type="PIRSF" id="PIRSF001430">
    <property type="entry name" value="tRNA_psdUrid_synth"/>
    <property type="match status" value="1"/>
</dbReference>
<dbReference type="InterPro" id="IPR020103">
    <property type="entry name" value="PsdUridine_synth_cat_dom_sf"/>
</dbReference>
<proteinExistence type="inferred from homology"/>
<dbReference type="Gene3D" id="3.30.70.660">
    <property type="entry name" value="Pseudouridine synthase I, catalytic domain, C-terminal subdomain"/>
    <property type="match status" value="1"/>
</dbReference>
<dbReference type="Proteomes" id="UP000294535">
    <property type="component" value="Unassembled WGS sequence"/>
</dbReference>
<keyword evidence="3 4" id="KW-0413">Isomerase</keyword>
<feature type="binding site" evidence="4 6">
    <location>
        <position position="132"/>
    </location>
    <ligand>
        <name>substrate</name>
    </ligand>
</feature>
<dbReference type="RefSeq" id="WP_133555867.1">
    <property type="nucleotide sequence ID" value="NZ_SNYF01000006.1"/>
</dbReference>
<dbReference type="InterPro" id="IPR020097">
    <property type="entry name" value="PsdUridine_synth_TruA_a/b_dom"/>
</dbReference>
<dbReference type="OrthoDB" id="9811823at2"/>
<reference evidence="9 10" key="1">
    <citation type="submission" date="2019-03" db="EMBL/GenBank/DDBJ databases">
        <title>Genomic Encyclopedia of Type Strains, Phase III (KMG-III): the genomes of soil and plant-associated and newly described type strains.</title>
        <authorList>
            <person name="Whitman W."/>
        </authorList>
    </citation>
    <scope>NUCLEOTIDE SEQUENCE [LARGE SCALE GENOMIC DNA]</scope>
    <source>
        <strain evidence="9 10">CECT 8446</strain>
    </source>
</reference>